<dbReference type="EMBL" id="BPLR01017648">
    <property type="protein sequence ID" value="GIY93277.1"/>
    <property type="molecule type" value="Genomic_DNA"/>
</dbReference>
<comment type="caution">
    <text evidence="1">The sequence shown here is derived from an EMBL/GenBank/DDBJ whole genome shotgun (WGS) entry which is preliminary data.</text>
</comment>
<sequence length="145" mass="16824">MVSMARCPVITVETSHEFLDRIRCVHSQSMSKPNTPFKMCFGKKPAGSTSKSWTKAFVKRPKNKSYWYRRDLRTKFNPARRIANPVARRKARLFVKGFSQIPNVDHEETFALCCTSEFHKNCLGIVCRNWFGYLLTGKFIVKGRI</sequence>
<gene>
    <name evidence="1" type="ORF">CEXT_295161</name>
</gene>
<protein>
    <submittedName>
        <fullName evidence="1">Uncharacterized protein</fullName>
    </submittedName>
</protein>
<reference evidence="1 2" key="1">
    <citation type="submission" date="2021-06" db="EMBL/GenBank/DDBJ databases">
        <title>Caerostris extrusa draft genome.</title>
        <authorList>
            <person name="Kono N."/>
            <person name="Arakawa K."/>
        </authorList>
    </citation>
    <scope>NUCLEOTIDE SEQUENCE [LARGE SCALE GENOMIC DNA]</scope>
</reference>
<evidence type="ECO:0000313" key="2">
    <source>
        <dbReference type="Proteomes" id="UP001054945"/>
    </source>
</evidence>
<name>A0AAV4XDK1_CAEEX</name>
<evidence type="ECO:0000313" key="1">
    <source>
        <dbReference type="EMBL" id="GIY93277.1"/>
    </source>
</evidence>
<dbReference type="AlphaFoldDB" id="A0AAV4XDK1"/>
<proteinExistence type="predicted"/>
<keyword evidence="2" id="KW-1185">Reference proteome</keyword>
<accession>A0AAV4XDK1</accession>
<dbReference type="Proteomes" id="UP001054945">
    <property type="component" value="Unassembled WGS sequence"/>
</dbReference>
<organism evidence="1 2">
    <name type="scientific">Caerostris extrusa</name>
    <name type="common">Bark spider</name>
    <name type="synonym">Caerostris bankana</name>
    <dbReference type="NCBI Taxonomy" id="172846"/>
    <lineage>
        <taxon>Eukaryota</taxon>
        <taxon>Metazoa</taxon>
        <taxon>Ecdysozoa</taxon>
        <taxon>Arthropoda</taxon>
        <taxon>Chelicerata</taxon>
        <taxon>Arachnida</taxon>
        <taxon>Araneae</taxon>
        <taxon>Araneomorphae</taxon>
        <taxon>Entelegynae</taxon>
        <taxon>Araneoidea</taxon>
        <taxon>Araneidae</taxon>
        <taxon>Caerostris</taxon>
    </lineage>
</organism>